<dbReference type="EMBL" id="AP006502">
    <property type="protein sequence ID" value="BAM83226.1"/>
    <property type="molecule type" value="Genomic_DNA"/>
</dbReference>
<dbReference type="RefSeq" id="XP_005539262.1">
    <property type="nucleotide sequence ID" value="XM_005539205.1"/>
</dbReference>
<protein>
    <submittedName>
        <fullName evidence="2">Uncharacterized protein</fullName>
    </submittedName>
</protein>
<feature type="region of interest" description="Disordered" evidence="1">
    <location>
        <begin position="1008"/>
        <end position="1034"/>
    </location>
</feature>
<gene>
    <name evidence="2" type="ORF">CYME_CMT247C</name>
</gene>
<name>M1UXK9_CYAM1</name>
<reference evidence="2 3" key="1">
    <citation type="journal article" date="2004" name="Nature">
        <title>Genome sequence of the ultrasmall unicellular red alga Cyanidioschyzon merolae 10D.</title>
        <authorList>
            <person name="Matsuzaki M."/>
            <person name="Misumi O."/>
            <person name="Shin-i T."/>
            <person name="Maruyama S."/>
            <person name="Takahara M."/>
            <person name="Miyagishima S."/>
            <person name="Mori T."/>
            <person name="Nishida K."/>
            <person name="Yagisawa F."/>
            <person name="Nishida K."/>
            <person name="Yoshida Y."/>
            <person name="Nishimura Y."/>
            <person name="Nakao S."/>
            <person name="Kobayashi T."/>
            <person name="Momoyama Y."/>
            <person name="Higashiyama T."/>
            <person name="Minoda A."/>
            <person name="Sano M."/>
            <person name="Nomoto H."/>
            <person name="Oishi K."/>
            <person name="Hayashi H."/>
            <person name="Ohta F."/>
            <person name="Nishizaka S."/>
            <person name="Haga S."/>
            <person name="Miura S."/>
            <person name="Morishita T."/>
            <person name="Kabeya Y."/>
            <person name="Terasawa K."/>
            <person name="Suzuki Y."/>
            <person name="Ishii Y."/>
            <person name="Asakawa S."/>
            <person name="Takano H."/>
            <person name="Ohta N."/>
            <person name="Kuroiwa H."/>
            <person name="Tanaka K."/>
            <person name="Shimizu N."/>
            <person name="Sugano S."/>
            <person name="Sato N."/>
            <person name="Nozaki H."/>
            <person name="Ogasawara N."/>
            <person name="Kohara Y."/>
            <person name="Kuroiwa T."/>
        </authorList>
    </citation>
    <scope>NUCLEOTIDE SEQUENCE [LARGE SCALE GENOMIC DNA]</scope>
    <source>
        <strain evidence="2 3">10D</strain>
    </source>
</reference>
<dbReference type="Proteomes" id="UP000007014">
    <property type="component" value="Chromosome 20"/>
</dbReference>
<dbReference type="HOGENOM" id="CLU_285193_0_0_1"/>
<evidence type="ECO:0000313" key="2">
    <source>
        <dbReference type="EMBL" id="BAM83226.1"/>
    </source>
</evidence>
<proteinExistence type="predicted"/>
<organism evidence="2 3">
    <name type="scientific">Cyanidioschyzon merolae (strain NIES-3377 / 10D)</name>
    <name type="common">Unicellular red alga</name>
    <dbReference type="NCBI Taxonomy" id="280699"/>
    <lineage>
        <taxon>Eukaryota</taxon>
        <taxon>Rhodophyta</taxon>
        <taxon>Bangiophyceae</taxon>
        <taxon>Cyanidiales</taxon>
        <taxon>Cyanidiaceae</taxon>
        <taxon>Cyanidioschyzon</taxon>
    </lineage>
</organism>
<accession>M1UXK9</accession>
<evidence type="ECO:0000313" key="3">
    <source>
        <dbReference type="Proteomes" id="UP000007014"/>
    </source>
</evidence>
<sequence>MNIVYKLGGTLAASSQDNRPAEAFSINVHNWSFGSAVTHWTLADWCHQGPDLVAAICLVTGSENASPQNSLGVEGPQSAKTPSVLVFHAESPQELVVLAAPAGLWPNALSWRPPLDTRLFRVITNREGKQRVAEFADVEQSQQLVFGARSNWPRLLVLHGCSLWRIWGPHASGFRVNRWRITHEEECMWQLRDISWMPQLDLPLIGVCGLAANGEVQLWIAPDTEDDKGLFAVHTLTICEPRIILGQLNFINPAVSYFSYGDAELHQPCAAFLRSEQSSAEDKNGIASIQTEDWRLVCARVVYATQDNDDCFQVCEIGFLIPCTRQSNAETCNAVQPLPDRVRIIAKPLGSICLSTNRSGASEFPTGADPLVPSAGLAAEAPAVPCRFQICPSTGDIFIVIERREVQRWRFDSKTAQDGLSKALENHTISGRVSEPSPSVDREHGLLGDPSWSRVGSFQHERTIDTMRLSPNSLFVLLGSGDATLTVLKGDRVAWASGSTLTGSLQIGPMEVAAMAIAPSPHAGCAFVLTNAPVEFGSIVQLPADHLDASFIAKTLCRMMQHREGATERVFDLITRIRDEPKIFAQIVKALEQLHAPRRCFTMLMLCHTLLTPLWLALNTISVPVRILESLSGVIACASHMYASADHNMKPLDVRLERLRLFTRPRLSQLSTGDSERMFCAAQKILCMGAAWIRHAALTTMLFMRADELPPLWAALRRQDWASMIQFIKHQGVASGAVDDRRVTPRDTAAAAAAMGDWGVTPGTGSATSQVLIHDFLRVSFHFVHDPYYVRLINIACCCAVAVLAELRSLSLIPRELIARVRLQFDLETGHQIAAAIQDLRDAWRGMDAELTLLLRTQRNGYMANSPRPADLSDAIRTRLDALKSAIHRHMLANIAVAQRLLENPHFALERLEDCAGMFGSSMRGFFLRTAPLRVSSDMLSHDAVTCMPLEAAAGRRRCSRTGLVATELEASSSTEDALLQTWRNVSPFGGVWYVDSAAPAHELKAKSDVGANQDSFVPSAADREPRSPRDGTATMVERFPDWSLVGNHRDVLLADLDDLGPDIDMRHVASGLRDEVFGETHRINLA</sequence>
<dbReference type="Gramene" id="CMT247CT">
    <property type="protein sequence ID" value="CMT247CT"/>
    <property type="gene ID" value="CMT247C"/>
</dbReference>
<dbReference type="GeneID" id="16997833"/>
<dbReference type="OrthoDB" id="10448026at2759"/>
<reference evidence="2 3" key="2">
    <citation type="journal article" date="2007" name="BMC Biol.">
        <title>A 100%-complete sequence reveals unusually simple genomic features in the hot-spring red alga Cyanidioschyzon merolae.</title>
        <authorList>
            <person name="Nozaki H."/>
            <person name="Takano H."/>
            <person name="Misumi O."/>
            <person name="Terasawa K."/>
            <person name="Matsuzaki M."/>
            <person name="Maruyama S."/>
            <person name="Nishida K."/>
            <person name="Yagisawa F."/>
            <person name="Yoshida Y."/>
            <person name="Fujiwara T."/>
            <person name="Takio S."/>
            <person name="Tamura K."/>
            <person name="Chung S.J."/>
            <person name="Nakamura S."/>
            <person name="Kuroiwa H."/>
            <person name="Tanaka K."/>
            <person name="Sato N."/>
            <person name="Kuroiwa T."/>
        </authorList>
    </citation>
    <scope>NUCLEOTIDE SEQUENCE [LARGE SCALE GENOMIC DNA]</scope>
    <source>
        <strain evidence="2 3">10D</strain>
    </source>
</reference>
<dbReference type="KEGG" id="cme:CYME_CMT247C"/>
<keyword evidence="3" id="KW-1185">Reference proteome</keyword>
<evidence type="ECO:0000256" key="1">
    <source>
        <dbReference type="SAM" id="MobiDB-lite"/>
    </source>
</evidence>
<dbReference type="AlphaFoldDB" id="M1UXK9"/>